<dbReference type="InterPro" id="IPR011606">
    <property type="entry name" value="Brnchd-chn_aa_trnsp_permease"/>
</dbReference>
<evidence type="ECO:0000313" key="9">
    <source>
        <dbReference type="EMBL" id="MCU9595277.1"/>
    </source>
</evidence>
<dbReference type="RefSeq" id="WP_263062091.1">
    <property type="nucleotide sequence ID" value="NZ_JAOUSE010000046.1"/>
</dbReference>
<feature type="transmembrane region" description="Helical" evidence="8">
    <location>
        <begin position="222"/>
        <end position="242"/>
    </location>
</feature>
<keyword evidence="3" id="KW-0813">Transport</keyword>
<evidence type="ECO:0000256" key="4">
    <source>
        <dbReference type="ARBA" id="ARBA00022475"/>
    </source>
</evidence>
<evidence type="ECO:0000256" key="6">
    <source>
        <dbReference type="ARBA" id="ARBA00022989"/>
    </source>
</evidence>
<comment type="subcellular location">
    <subcellularLocation>
        <location evidence="1">Cell membrane</location>
        <topology evidence="1">Multi-pass membrane protein</topology>
    </subcellularLocation>
</comment>
<dbReference type="PANTHER" id="PTHR34979:SF1">
    <property type="entry name" value="INNER MEMBRANE PROTEIN YGAZ"/>
    <property type="match status" value="1"/>
</dbReference>
<sequence>MEAKFLERNLKVKSNRMEWFEGVKDGIPLALGYIAVAFTFGIAAFQAGLSVFQSSVISATNFTSAGQFAGVTLIVSTATLFEVALTQFIINARYFLMSAALSQKIDPKTPFWQRIIMGFGISDEVFAVSLARKGKLNPFYTYGLMTITISSWVFGTFLGTISGNILPDQVIRALSLALYAMLISIIIPPAKRNKILMSVIMISMLASFIFDMLPVLSTTSSGLKIIILTVLISGLAALFFPVKEDTNE</sequence>
<dbReference type="EMBL" id="JAOUSE010000046">
    <property type="protein sequence ID" value="MCU9595277.1"/>
    <property type="molecule type" value="Genomic_DNA"/>
</dbReference>
<feature type="transmembrane region" description="Helical" evidence="8">
    <location>
        <begin position="26"/>
        <end position="48"/>
    </location>
</feature>
<feature type="transmembrane region" description="Helical" evidence="8">
    <location>
        <begin position="195"/>
        <end position="216"/>
    </location>
</feature>
<evidence type="ECO:0000256" key="5">
    <source>
        <dbReference type="ARBA" id="ARBA00022692"/>
    </source>
</evidence>
<feature type="transmembrane region" description="Helical" evidence="8">
    <location>
        <begin position="139"/>
        <end position="158"/>
    </location>
</feature>
<comment type="caution">
    <text evidence="9">The sequence shown here is derived from an EMBL/GenBank/DDBJ whole genome shotgun (WGS) entry which is preliminary data.</text>
</comment>
<feature type="transmembrane region" description="Helical" evidence="8">
    <location>
        <begin position="170"/>
        <end position="188"/>
    </location>
</feature>
<dbReference type="Proteomes" id="UP001208656">
    <property type="component" value="Unassembled WGS sequence"/>
</dbReference>
<keyword evidence="7 8" id="KW-0472">Membrane</keyword>
<keyword evidence="5 8" id="KW-0812">Transmembrane</keyword>
<protein>
    <submittedName>
        <fullName evidence="9">AzlC family ABC transporter permease</fullName>
    </submittedName>
</protein>
<evidence type="ECO:0000313" key="10">
    <source>
        <dbReference type="Proteomes" id="UP001208656"/>
    </source>
</evidence>
<name>A0ABT2WMS4_9BACI</name>
<feature type="transmembrane region" description="Helical" evidence="8">
    <location>
        <begin position="68"/>
        <end position="90"/>
    </location>
</feature>
<dbReference type="PANTHER" id="PTHR34979">
    <property type="entry name" value="INNER MEMBRANE PROTEIN YGAZ"/>
    <property type="match status" value="1"/>
</dbReference>
<accession>A0ABT2WMS4</accession>
<dbReference type="Pfam" id="PF03591">
    <property type="entry name" value="AzlC"/>
    <property type="match status" value="1"/>
</dbReference>
<organism evidence="9 10">
    <name type="scientific">Pallidibacillus thermolactis</name>
    <dbReference type="NCBI Taxonomy" id="251051"/>
    <lineage>
        <taxon>Bacteria</taxon>
        <taxon>Bacillati</taxon>
        <taxon>Bacillota</taxon>
        <taxon>Bacilli</taxon>
        <taxon>Bacillales</taxon>
        <taxon>Bacillaceae</taxon>
        <taxon>Pallidibacillus</taxon>
    </lineage>
</organism>
<reference evidence="9 10" key="1">
    <citation type="submission" date="2022-10" db="EMBL/GenBank/DDBJ databases">
        <title>Description of Fervidibacillus gen. nov. in the family Fervidibacillaceae fam. nov. with two species, Fervidibacillus albus sp. nov., and Fervidibacillus halotolerans sp. nov., isolated from tidal flat sediments.</title>
        <authorList>
            <person name="Kwon K.K."/>
            <person name="Yang S.-H."/>
        </authorList>
    </citation>
    <scope>NUCLEOTIDE SEQUENCE [LARGE SCALE GENOMIC DNA]</scope>
    <source>
        <strain evidence="9 10">DSM 23332</strain>
    </source>
</reference>
<evidence type="ECO:0000256" key="7">
    <source>
        <dbReference type="ARBA" id="ARBA00023136"/>
    </source>
</evidence>
<keyword evidence="10" id="KW-1185">Reference proteome</keyword>
<keyword evidence="4" id="KW-1003">Cell membrane</keyword>
<keyword evidence="6 8" id="KW-1133">Transmembrane helix</keyword>
<proteinExistence type="inferred from homology"/>
<gene>
    <name evidence="9" type="ORF">OEV82_12585</name>
</gene>
<evidence type="ECO:0000256" key="3">
    <source>
        <dbReference type="ARBA" id="ARBA00022448"/>
    </source>
</evidence>
<evidence type="ECO:0000256" key="1">
    <source>
        <dbReference type="ARBA" id="ARBA00004651"/>
    </source>
</evidence>
<evidence type="ECO:0000256" key="8">
    <source>
        <dbReference type="SAM" id="Phobius"/>
    </source>
</evidence>
<comment type="similarity">
    <text evidence="2">Belongs to the AzlC family.</text>
</comment>
<evidence type="ECO:0000256" key="2">
    <source>
        <dbReference type="ARBA" id="ARBA00010735"/>
    </source>
</evidence>